<evidence type="ECO:0000256" key="7">
    <source>
        <dbReference type="HAMAP-Rule" id="MF_02060"/>
    </source>
</evidence>
<comment type="function">
    <text evidence="7">Catalyzes the 2'-O methylation of guanosine at position 18 in tRNA.</text>
</comment>
<dbReference type="CDD" id="cd18092">
    <property type="entry name" value="SpoU-like_TrmH"/>
    <property type="match status" value="1"/>
</dbReference>
<feature type="binding site" evidence="7">
    <location>
        <position position="162"/>
    </location>
    <ligand>
        <name>S-adenosyl-L-methionine</name>
        <dbReference type="ChEBI" id="CHEBI:59789"/>
    </ligand>
</feature>
<evidence type="ECO:0000256" key="5">
    <source>
        <dbReference type="ARBA" id="ARBA00022694"/>
    </source>
</evidence>
<keyword evidence="3 7" id="KW-0808">Transferase</keyword>
<reference evidence="10" key="1">
    <citation type="journal article" date="2019" name="Int. J. Syst. Evol. Microbiol.">
        <title>The Global Catalogue of Microorganisms (GCM) 10K type strain sequencing project: providing services to taxonomists for standard genome sequencing and annotation.</title>
        <authorList>
            <consortium name="The Broad Institute Genomics Platform"/>
            <consortium name="The Broad Institute Genome Sequencing Center for Infectious Disease"/>
            <person name="Wu L."/>
            <person name="Ma J."/>
        </authorList>
    </citation>
    <scope>NUCLEOTIDE SEQUENCE [LARGE SCALE GENOMIC DNA]</scope>
    <source>
        <strain evidence="10">CGMCC 1.10832</strain>
    </source>
</reference>
<dbReference type="RefSeq" id="WP_188463056.1">
    <property type="nucleotide sequence ID" value="NZ_BAABHU010000006.1"/>
</dbReference>
<evidence type="ECO:0000313" key="10">
    <source>
        <dbReference type="Proteomes" id="UP000636010"/>
    </source>
</evidence>
<keyword evidence="10" id="KW-1185">Reference proteome</keyword>
<dbReference type="PANTHER" id="PTHR43453:SF1">
    <property type="entry name" value="TRNA_RRNA METHYLTRANSFERASE SPOU TYPE DOMAIN-CONTAINING PROTEIN"/>
    <property type="match status" value="1"/>
</dbReference>
<keyword evidence="2 7" id="KW-0489">Methyltransferase</keyword>
<evidence type="ECO:0000256" key="4">
    <source>
        <dbReference type="ARBA" id="ARBA00022691"/>
    </source>
</evidence>
<keyword evidence="4 7" id="KW-0949">S-adenosyl-L-methionine</keyword>
<dbReference type="InterPro" id="IPR029028">
    <property type="entry name" value="Alpha/beta_knot_MTases"/>
</dbReference>
<comment type="caution">
    <text evidence="9">The sequence shown here is derived from an EMBL/GenBank/DDBJ whole genome shotgun (WGS) entry which is preliminary data.</text>
</comment>
<dbReference type="Gene3D" id="3.40.1280.10">
    <property type="match status" value="1"/>
</dbReference>
<sequence>MVPDNEELKHFLIQKFGEFLSEKRKSFVEEVLQMRTNYIQVVLEDIIDPHNVSAVLRTGECLGIQQYHIIDQQNPFKIGRGVSKGATKWIDIHHYREGENRTQRALSGLRQEGYRVLVTSPKAEAKSLEDIDLSKPLAVILGNEKAGVSQKAMEMADEIVKIPMYGFTESYNISVSAAIILHHLVERMRKEVTGWQFTPEQFLEYKLLWLKKCMAKPDYYQDYFVKAFHSNKRDA</sequence>
<dbReference type="InterPro" id="IPR033671">
    <property type="entry name" value="TrmH"/>
</dbReference>
<dbReference type="PANTHER" id="PTHR43453">
    <property type="entry name" value="RRNA METHYLASE-LIKE"/>
    <property type="match status" value="1"/>
</dbReference>
<dbReference type="SUPFAM" id="SSF75217">
    <property type="entry name" value="alpha/beta knot"/>
    <property type="match status" value="1"/>
</dbReference>
<keyword evidence="1 7" id="KW-0820">tRNA-binding</keyword>
<dbReference type="Proteomes" id="UP000636010">
    <property type="component" value="Unassembled WGS sequence"/>
</dbReference>
<name>A0ABQ1M7X9_9BACT</name>
<comment type="caution">
    <text evidence="7">Lacks conserved residue(s) required for the propagation of feature annotation.</text>
</comment>
<dbReference type="HAMAP" id="MF_02060">
    <property type="entry name" value="tRNA_methyltr_TrmH"/>
    <property type="match status" value="1"/>
</dbReference>
<organism evidence="9 10">
    <name type="scientific">Marivirga lumbricoides</name>
    <dbReference type="NCBI Taxonomy" id="1046115"/>
    <lineage>
        <taxon>Bacteria</taxon>
        <taxon>Pseudomonadati</taxon>
        <taxon>Bacteroidota</taxon>
        <taxon>Cytophagia</taxon>
        <taxon>Cytophagales</taxon>
        <taxon>Marivirgaceae</taxon>
        <taxon>Marivirga</taxon>
    </lineage>
</organism>
<feature type="domain" description="tRNA/rRNA methyltransferase SpoU type" evidence="8">
    <location>
        <begin position="39"/>
        <end position="182"/>
    </location>
</feature>
<evidence type="ECO:0000259" key="8">
    <source>
        <dbReference type="Pfam" id="PF00588"/>
    </source>
</evidence>
<evidence type="ECO:0000256" key="3">
    <source>
        <dbReference type="ARBA" id="ARBA00022679"/>
    </source>
</evidence>
<comment type="catalytic activity">
    <reaction evidence="7">
        <text>guanosine(18) in tRNA + S-adenosyl-L-methionine = 2'-O-methylguanosine(18) in tRNA + S-adenosyl-L-homocysteine + H(+)</text>
        <dbReference type="Rhea" id="RHEA:20077"/>
        <dbReference type="Rhea" id="RHEA-COMP:10190"/>
        <dbReference type="Rhea" id="RHEA-COMP:10192"/>
        <dbReference type="ChEBI" id="CHEBI:15378"/>
        <dbReference type="ChEBI" id="CHEBI:57856"/>
        <dbReference type="ChEBI" id="CHEBI:59789"/>
        <dbReference type="ChEBI" id="CHEBI:74269"/>
        <dbReference type="ChEBI" id="CHEBI:74445"/>
        <dbReference type="EC" id="2.1.1.34"/>
    </reaction>
</comment>
<accession>A0ABQ1M7X9</accession>
<proteinExistence type="inferred from homology"/>
<protein>
    <recommendedName>
        <fullName evidence="7">tRNA (guanosine(18)-2'-O)-methyltransferase</fullName>
        <ecNumber evidence="7">2.1.1.34</ecNumber>
    </recommendedName>
    <alternativeName>
        <fullName evidence="7">tRNA [Gm18] methyltransferase</fullName>
    </alternativeName>
</protein>
<gene>
    <name evidence="7 9" type="primary">trmH</name>
    <name evidence="9" type="ORF">GCM10011506_20720</name>
</gene>
<keyword evidence="5 7" id="KW-0819">tRNA processing</keyword>
<dbReference type="EC" id="2.1.1.34" evidence="7"/>
<keyword evidence="6 7" id="KW-0694">RNA-binding</keyword>
<evidence type="ECO:0000313" key="9">
    <source>
        <dbReference type="EMBL" id="GGC35217.1"/>
    </source>
</evidence>
<feature type="binding site" evidence="7">
    <location>
        <position position="119"/>
    </location>
    <ligand>
        <name>S-adenosyl-L-methionine</name>
        <dbReference type="ChEBI" id="CHEBI:59789"/>
    </ligand>
</feature>
<evidence type="ECO:0000256" key="2">
    <source>
        <dbReference type="ARBA" id="ARBA00022603"/>
    </source>
</evidence>
<dbReference type="Pfam" id="PF00588">
    <property type="entry name" value="SpoU_methylase"/>
    <property type="match status" value="1"/>
</dbReference>
<dbReference type="InterPro" id="IPR001537">
    <property type="entry name" value="SpoU_MeTrfase"/>
</dbReference>
<dbReference type="EMBL" id="BMEC01000006">
    <property type="protein sequence ID" value="GGC35217.1"/>
    <property type="molecule type" value="Genomic_DNA"/>
</dbReference>
<evidence type="ECO:0000256" key="6">
    <source>
        <dbReference type="ARBA" id="ARBA00022884"/>
    </source>
</evidence>
<evidence type="ECO:0000256" key="1">
    <source>
        <dbReference type="ARBA" id="ARBA00022555"/>
    </source>
</evidence>
<dbReference type="InterPro" id="IPR029026">
    <property type="entry name" value="tRNA_m1G_MTases_N"/>
</dbReference>
<comment type="similarity">
    <text evidence="7">Belongs to the class IV-like SAM-binding methyltransferase superfamily. RNA methyltransferase TrmH family.</text>
</comment>